<dbReference type="OrthoDB" id="9780932at2"/>
<keyword evidence="11" id="KW-1185">Reference proteome</keyword>
<dbReference type="SUPFAM" id="SSF89562">
    <property type="entry name" value="RraA-like"/>
    <property type="match status" value="1"/>
</dbReference>
<dbReference type="GO" id="GO:0008948">
    <property type="term" value="F:oxaloacetate decarboxylase activity"/>
    <property type="evidence" value="ECO:0007669"/>
    <property type="project" value="UniProtKB-EC"/>
</dbReference>
<dbReference type="GO" id="GO:0051252">
    <property type="term" value="P:regulation of RNA metabolic process"/>
    <property type="evidence" value="ECO:0007669"/>
    <property type="project" value="InterPro"/>
</dbReference>
<feature type="binding site" evidence="8">
    <location>
        <position position="102"/>
    </location>
    <ligand>
        <name>substrate</name>
    </ligand>
</feature>
<dbReference type="InterPro" id="IPR005493">
    <property type="entry name" value="RraA/RraA-like"/>
</dbReference>
<name>E3HCB1_ILYPC</name>
<feature type="binding site" evidence="8">
    <location>
        <begin position="80"/>
        <end position="83"/>
    </location>
    <ligand>
        <name>substrate</name>
    </ligand>
</feature>
<comment type="function">
    <text evidence="6 9">Catalyzes the aldol cleavage of 4-hydroxy-4-methyl-2-oxoglutarate (HMG) into 2 molecules of pyruvate. Also contains a secondary oxaloacetate (OAA) decarboxylase activity due to the common pyruvate enolate transition state formed following C-C bond cleavage in the retro-aldol and decarboxylation reactions.</text>
</comment>
<dbReference type="InterPro" id="IPR010203">
    <property type="entry name" value="RraA"/>
</dbReference>
<evidence type="ECO:0000256" key="6">
    <source>
        <dbReference type="ARBA" id="ARBA00025046"/>
    </source>
</evidence>
<dbReference type="PANTHER" id="PTHR33254:SF4">
    <property type="entry name" value="4-HYDROXY-4-METHYL-2-OXOGLUTARATE ALDOLASE 3-RELATED"/>
    <property type="match status" value="1"/>
</dbReference>
<comment type="catalytic activity">
    <reaction evidence="7 9">
        <text>oxaloacetate + H(+) = pyruvate + CO2</text>
        <dbReference type="Rhea" id="RHEA:15641"/>
        <dbReference type="ChEBI" id="CHEBI:15361"/>
        <dbReference type="ChEBI" id="CHEBI:15378"/>
        <dbReference type="ChEBI" id="CHEBI:16452"/>
        <dbReference type="ChEBI" id="CHEBI:16526"/>
        <dbReference type="EC" id="4.1.1.112"/>
    </reaction>
</comment>
<dbReference type="NCBIfam" id="NF006875">
    <property type="entry name" value="PRK09372.1"/>
    <property type="match status" value="1"/>
</dbReference>
<dbReference type="KEGG" id="ipo:Ilyop_2614"/>
<evidence type="ECO:0000256" key="7">
    <source>
        <dbReference type="ARBA" id="ARBA00047973"/>
    </source>
</evidence>
<dbReference type="RefSeq" id="WP_013389029.1">
    <property type="nucleotide sequence ID" value="NC_014633.1"/>
</dbReference>
<reference evidence="10 11" key="1">
    <citation type="journal article" date="2010" name="Stand. Genomic Sci.">
        <title>Complete genome sequence of Ilyobacter polytropus type strain (CuHbu1).</title>
        <authorList>
            <person name="Sikorski J."/>
            <person name="Chertkov O."/>
            <person name="Lapidus A."/>
            <person name="Nolan M."/>
            <person name="Lucas S."/>
            <person name="Del Rio T.G."/>
            <person name="Tice H."/>
            <person name="Cheng J.F."/>
            <person name="Tapia R."/>
            <person name="Han C."/>
            <person name="Goodwin L."/>
            <person name="Pitluck S."/>
            <person name="Liolios K."/>
            <person name="Ivanova N."/>
            <person name="Mavromatis K."/>
            <person name="Mikhailova N."/>
            <person name="Pati A."/>
            <person name="Chen A."/>
            <person name="Palaniappan K."/>
            <person name="Land M."/>
            <person name="Hauser L."/>
            <person name="Chang Y.J."/>
            <person name="Jeffries C.D."/>
            <person name="Brambilla E."/>
            <person name="Yasawong M."/>
            <person name="Rohde M."/>
            <person name="Pukall R."/>
            <person name="Spring S."/>
            <person name="Goker M."/>
            <person name="Woyke T."/>
            <person name="Bristow J."/>
            <person name="Eisen J.A."/>
            <person name="Markowitz V."/>
            <person name="Hugenholtz P."/>
            <person name="Kyrpides N.C."/>
            <person name="Klenk H.P."/>
        </authorList>
    </citation>
    <scope>NUCLEOTIDE SEQUENCE [LARGE SCALE GENOMIC DNA]</scope>
    <source>
        <strain evidence="11">ATCC 51220 / DSM 2926 / LMG 16218 / CuHBu1</strain>
        <plasmid evidence="11">pILYOP01</plasmid>
    </source>
</reference>
<evidence type="ECO:0000256" key="3">
    <source>
        <dbReference type="ARBA" id="ARBA00011233"/>
    </source>
</evidence>
<dbReference type="GO" id="GO:0008428">
    <property type="term" value="F:ribonuclease inhibitor activity"/>
    <property type="evidence" value="ECO:0007669"/>
    <property type="project" value="InterPro"/>
</dbReference>
<comment type="catalytic activity">
    <reaction evidence="1 9">
        <text>4-hydroxy-4-methyl-2-oxoglutarate = 2 pyruvate</text>
        <dbReference type="Rhea" id="RHEA:22748"/>
        <dbReference type="ChEBI" id="CHEBI:15361"/>
        <dbReference type="ChEBI" id="CHEBI:58276"/>
        <dbReference type="EC" id="4.1.3.17"/>
    </reaction>
</comment>
<dbReference type="Gene3D" id="3.50.30.40">
    <property type="entry name" value="Ribonuclease E inhibitor RraA/RraA-like"/>
    <property type="match status" value="1"/>
</dbReference>
<evidence type="ECO:0000256" key="8">
    <source>
        <dbReference type="PIRSR" id="PIRSR605493-1"/>
    </source>
</evidence>
<evidence type="ECO:0000256" key="2">
    <source>
        <dbReference type="ARBA" id="ARBA00008621"/>
    </source>
</evidence>
<evidence type="ECO:0000256" key="1">
    <source>
        <dbReference type="ARBA" id="ARBA00001342"/>
    </source>
</evidence>
<dbReference type="EMBL" id="CP002282">
    <property type="protein sequence ID" value="ADO84371.1"/>
    <property type="molecule type" value="Genomic_DNA"/>
</dbReference>
<evidence type="ECO:0000313" key="10">
    <source>
        <dbReference type="EMBL" id="ADO84371.1"/>
    </source>
</evidence>
<dbReference type="HOGENOM" id="CLU_072626_4_0_0"/>
<comment type="cofactor">
    <cofactor evidence="9">
        <name>a divalent metal cation</name>
        <dbReference type="ChEBI" id="CHEBI:60240"/>
    </cofactor>
</comment>
<dbReference type="EC" id="4.1.1.112" evidence="9"/>
<dbReference type="Proteomes" id="UP000006875">
    <property type="component" value="Plasmid pILYOP01"/>
</dbReference>
<comment type="similarity">
    <text evidence="2 9">Belongs to the class II aldolase/RraA-like family.</text>
</comment>
<dbReference type="PANTHER" id="PTHR33254">
    <property type="entry name" value="4-HYDROXY-4-METHYL-2-OXOGLUTARATE ALDOLASE 3-RELATED"/>
    <property type="match status" value="1"/>
</dbReference>
<organism evidence="10 11">
    <name type="scientific">Ilyobacter polytropus (strain ATCC 51220 / DSM 2926 / LMG 16218 / CuHBu1)</name>
    <dbReference type="NCBI Taxonomy" id="572544"/>
    <lineage>
        <taxon>Bacteria</taxon>
        <taxon>Fusobacteriati</taxon>
        <taxon>Fusobacteriota</taxon>
        <taxon>Fusobacteriia</taxon>
        <taxon>Fusobacteriales</taxon>
        <taxon>Fusobacteriaceae</taxon>
        <taxon>Ilyobacter</taxon>
    </lineage>
</organism>
<comment type="cofactor">
    <cofactor evidence="8">
        <name>Mg(2+)</name>
        <dbReference type="ChEBI" id="CHEBI:18420"/>
    </cofactor>
</comment>
<comment type="subunit">
    <text evidence="3 9">Homotrimer.</text>
</comment>
<evidence type="ECO:0000256" key="4">
    <source>
        <dbReference type="ARBA" id="ARBA00022723"/>
    </source>
</evidence>
<proteinExistence type="inferred from homology"/>
<dbReference type="EC" id="4.1.3.17" evidence="9"/>
<geneLocation type="plasmid" evidence="10 11">
    <name>pILYOP01</name>
</geneLocation>
<gene>
    <name evidence="10" type="ordered locus">Ilyop_2614</name>
</gene>
<dbReference type="Pfam" id="PF03737">
    <property type="entry name" value="RraA-like"/>
    <property type="match status" value="1"/>
</dbReference>
<sequence>MSEKLDTHGTAEICDIHRENIQVFQPMSFKSYGGKTRCSGEIVTVSLYEDNSTLKTLLQTPGNNRIAVAKVSGDFCAVVGDNLCKFAIDNGWGGIIIDGFVRDTNMLKTMPMTVLAMGTYPLRSSKKSQGKIGDTLEIAGVKVDHGSYLYLDEDGILVTKEKFSDINFVK</sequence>
<keyword evidence="4 8" id="KW-0479">Metal-binding</keyword>
<evidence type="ECO:0000256" key="5">
    <source>
        <dbReference type="ARBA" id="ARBA00023239"/>
    </source>
</evidence>
<keyword evidence="5 9" id="KW-0456">Lyase</keyword>
<feature type="binding site" evidence="8">
    <location>
        <position position="103"/>
    </location>
    <ligand>
        <name>Mg(2+)</name>
        <dbReference type="ChEBI" id="CHEBI:18420"/>
    </ligand>
</feature>
<dbReference type="GO" id="GO:0047443">
    <property type="term" value="F:4-hydroxy-4-methyl-2-oxoglutarate aldolase activity"/>
    <property type="evidence" value="ECO:0007669"/>
    <property type="project" value="UniProtKB-EC"/>
</dbReference>
<protein>
    <recommendedName>
        <fullName evidence="9">4-hydroxy-4-methyl-2-oxoglutarate aldolase</fullName>
        <shortName evidence="9">HMG aldolase</shortName>
        <ecNumber evidence="9">4.1.1.112</ecNumber>
        <ecNumber evidence="9">4.1.3.17</ecNumber>
    </recommendedName>
    <alternativeName>
        <fullName evidence="9">Oxaloacetate decarboxylase</fullName>
    </alternativeName>
</protein>
<keyword evidence="10" id="KW-0614">Plasmid</keyword>
<dbReference type="CDD" id="cd16841">
    <property type="entry name" value="RraA_family"/>
    <property type="match status" value="1"/>
</dbReference>
<dbReference type="AlphaFoldDB" id="E3HCB1"/>
<keyword evidence="8" id="KW-0460">Magnesium</keyword>
<dbReference type="NCBIfam" id="TIGR01935">
    <property type="entry name" value="NOT-MenG"/>
    <property type="match status" value="1"/>
</dbReference>
<dbReference type="InterPro" id="IPR036704">
    <property type="entry name" value="RraA/RraA-like_sf"/>
</dbReference>
<dbReference type="GO" id="GO:0046872">
    <property type="term" value="F:metal ion binding"/>
    <property type="evidence" value="ECO:0007669"/>
    <property type="project" value="UniProtKB-KW"/>
</dbReference>
<evidence type="ECO:0000256" key="9">
    <source>
        <dbReference type="RuleBase" id="RU004338"/>
    </source>
</evidence>
<evidence type="ECO:0000313" key="11">
    <source>
        <dbReference type="Proteomes" id="UP000006875"/>
    </source>
</evidence>
<accession>E3HCB1</accession>